<sequence length="74" mass="8448">METWSIRKLCKEIITKFGVLECDLTEVYTAMLLFHTIPVTSAAAERSSKNEAASNLDLSEIIDEFEKIKARKRL</sequence>
<evidence type="ECO:0000313" key="1">
    <source>
        <dbReference type="EMBL" id="CAH2095552.1"/>
    </source>
</evidence>
<dbReference type="Proteomes" id="UP001153954">
    <property type="component" value="Unassembled WGS sequence"/>
</dbReference>
<organism evidence="1 2">
    <name type="scientific">Euphydryas editha</name>
    <name type="common">Edith's checkerspot</name>
    <dbReference type="NCBI Taxonomy" id="104508"/>
    <lineage>
        <taxon>Eukaryota</taxon>
        <taxon>Metazoa</taxon>
        <taxon>Ecdysozoa</taxon>
        <taxon>Arthropoda</taxon>
        <taxon>Hexapoda</taxon>
        <taxon>Insecta</taxon>
        <taxon>Pterygota</taxon>
        <taxon>Neoptera</taxon>
        <taxon>Endopterygota</taxon>
        <taxon>Lepidoptera</taxon>
        <taxon>Glossata</taxon>
        <taxon>Ditrysia</taxon>
        <taxon>Papilionoidea</taxon>
        <taxon>Nymphalidae</taxon>
        <taxon>Nymphalinae</taxon>
        <taxon>Euphydryas</taxon>
    </lineage>
</organism>
<reference evidence="1" key="1">
    <citation type="submission" date="2022-03" db="EMBL/GenBank/DDBJ databases">
        <authorList>
            <person name="Tunstrom K."/>
        </authorList>
    </citation>
    <scope>NUCLEOTIDE SEQUENCE</scope>
</reference>
<comment type="caution">
    <text evidence="1">The sequence shown here is derived from an EMBL/GenBank/DDBJ whole genome shotgun (WGS) entry which is preliminary data.</text>
</comment>
<protein>
    <submittedName>
        <fullName evidence="1">Uncharacterized protein</fullName>
    </submittedName>
</protein>
<dbReference type="EMBL" id="CAKOGL010000015">
    <property type="protein sequence ID" value="CAH2095552.1"/>
    <property type="molecule type" value="Genomic_DNA"/>
</dbReference>
<proteinExistence type="predicted"/>
<dbReference type="AlphaFoldDB" id="A0AAU9UBT6"/>
<accession>A0AAU9UBT6</accession>
<evidence type="ECO:0000313" key="2">
    <source>
        <dbReference type="Proteomes" id="UP001153954"/>
    </source>
</evidence>
<name>A0AAU9UBT6_EUPED</name>
<gene>
    <name evidence="1" type="ORF">EEDITHA_LOCUS10990</name>
</gene>
<keyword evidence="2" id="KW-1185">Reference proteome</keyword>